<keyword evidence="4 6" id="KW-1133">Transmembrane helix</keyword>
<dbReference type="GO" id="GO:0006487">
    <property type="term" value="P:protein N-linked glycosylation"/>
    <property type="evidence" value="ECO:0007669"/>
    <property type="project" value="UniProtKB-UniRule"/>
</dbReference>
<dbReference type="VEuPathDB" id="PlasmoDB:PRELSG_1458300"/>
<evidence type="ECO:0000313" key="7">
    <source>
        <dbReference type="EMBL" id="CRH02849.1"/>
    </source>
</evidence>
<dbReference type="Pfam" id="PF05251">
    <property type="entry name" value="Ost5"/>
    <property type="match status" value="1"/>
</dbReference>
<protein>
    <recommendedName>
        <fullName evidence="6">Dolichyl-diphosphooligosaccharide-protein glycosyltransferase subunit OST5</fullName>
    </recommendedName>
</protein>
<keyword evidence="5 6" id="KW-0472">Membrane</keyword>
<organism evidence="7 8">
    <name type="scientific">Plasmodium relictum</name>
    <dbReference type="NCBI Taxonomy" id="85471"/>
    <lineage>
        <taxon>Eukaryota</taxon>
        <taxon>Sar</taxon>
        <taxon>Alveolata</taxon>
        <taxon>Apicomplexa</taxon>
        <taxon>Aconoidasida</taxon>
        <taxon>Haemosporida</taxon>
        <taxon>Plasmodiidae</taxon>
        <taxon>Plasmodium</taxon>
        <taxon>Plasmodium (Haemamoeba)</taxon>
    </lineage>
</organism>
<dbReference type="OrthoDB" id="369557at2759"/>
<evidence type="ECO:0000256" key="2">
    <source>
        <dbReference type="ARBA" id="ARBA00009825"/>
    </source>
</evidence>
<keyword evidence="3 6" id="KW-0812">Transmembrane</keyword>
<comment type="function">
    <text evidence="6">Subunit of the oligosaccharyl transferase (OST) complex that catalyzes the initial transfer of a defined glycan (Glc(3)Man(9)GlcNAc(2) in eukaryotes) from the lipid carrier dolichol-pyrophosphate to an asparagine residue within an Asn-X-Ser/Thr consensus motif in nascent polypeptide chains, the first step in protein N-glycosylation. N-glycosylation occurs cotranslationally and the complex associates with the Sec61 complex at the channel-forming translocon complex that mediates protein translocation across the endoplasmic reticulum (ER). All subunits are required for a maximal enzyme activity.</text>
</comment>
<evidence type="ECO:0000313" key="8">
    <source>
        <dbReference type="Proteomes" id="UP000220158"/>
    </source>
</evidence>
<feature type="transmembrane region" description="Helical" evidence="6">
    <location>
        <begin position="56"/>
        <end position="79"/>
    </location>
</feature>
<dbReference type="KEGG" id="prel:PRELSG_1458300"/>
<name>A0A1J1HBH7_PLARL</name>
<comment type="similarity">
    <text evidence="2 6">Belongs to the OST5 family.</text>
</comment>
<dbReference type="OMA" id="FHIFAFV"/>
<evidence type="ECO:0000256" key="3">
    <source>
        <dbReference type="ARBA" id="ARBA00022692"/>
    </source>
</evidence>
<comment type="subcellular location">
    <subcellularLocation>
        <location evidence="1 6">Membrane</location>
        <topology evidence="1 6">Multi-pass membrane protein</topology>
    </subcellularLocation>
</comment>
<accession>A0A1J1HBH7</accession>
<gene>
    <name evidence="7" type="ORF">PRELSG_1458300</name>
</gene>
<evidence type="ECO:0000256" key="5">
    <source>
        <dbReference type="ARBA" id="ARBA00023136"/>
    </source>
</evidence>
<evidence type="ECO:0000256" key="4">
    <source>
        <dbReference type="ARBA" id="ARBA00022989"/>
    </source>
</evidence>
<dbReference type="InterPro" id="IPR007915">
    <property type="entry name" value="TMEM258/Ost5"/>
</dbReference>
<dbReference type="AlphaFoldDB" id="A0A1J1HBH7"/>
<keyword evidence="8" id="KW-1185">Reference proteome</keyword>
<dbReference type="RefSeq" id="XP_028535369.1">
    <property type="nucleotide sequence ID" value="XM_028679681.1"/>
</dbReference>
<proteinExistence type="inferred from homology"/>
<reference evidence="7 8" key="1">
    <citation type="submission" date="2015-04" db="EMBL/GenBank/DDBJ databases">
        <authorList>
            <consortium name="Pathogen Informatics"/>
        </authorList>
    </citation>
    <scope>NUCLEOTIDE SEQUENCE [LARGE SCALE GENOMIC DNA]</scope>
    <source>
        <strain evidence="7 8">SGS1</strain>
    </source>
</reference>
<comment type="subunit">
    <text evidence="6">Component of the oligosaccharyltransferase (OST) complex.</text>
</comment>
<dbReference type="GeneID" id="39739015"/>
<evidence type="ECO:0000256" key="6">
    <source>
        <dbReference type="RuleBase" id="RU367008"/>
    </source>
</evidence>
<evidence type="ECO:0000256" key="1">
    <source>
        <dbReference type="ARBA" id="ARBA00004141"/>
    </source>
</evidence>
<dbReference type="EMBL" id="LN835309">
    <property type="protein sequence ID" value="CRH02849.1"/>
    <property type="molecule type" value="Genomic_DNA"/>
</dbReference>
<dbReference type="GO" id="GO:0008250">
    <property type="term" value="C:oligosaccharyltransferase complex"/>
    <property type="evidence" value="ECO:0007669"/>
    <property type="project" value="UniProtKB-UniRule"/>
</dbReference>
<feature type="transmembrane region" description="Helical" evidence="6">
    <location>
        <begin position="23"/>
        <end position="44"/>
    </location>
</feature>
<dbReference type="Proteomes" id="UP000220158">
    <property type="component" value="Chromosome 14"/>
</dbReference>
<sequence length="83" mass="9989">MMYIKNLNVDLDPYNSLIERRHFPYFIVMFEIYSFISIFILLDHQHTKKEKRSTKLGIFLCFITSINVGLSIFFLLLYFNISL</sequence>